<dbReference type="Pfam" id="PF13320">
    <property type="entry name" value="GH123_cat"/>
    <property type="match status" value="1"/>
</dbReference>
<accession>A0A1E3ADN2</accession>
<dbReference type="RefSeq" id="WP_069152643.1">
    <property type="nucleotide sequence ID" value="NZ_MCGH01000002.1"/>
</dbReference>
<dbReference type="PATRIC" id="fig|1432052.4.peg.3044"/>
<comment type="caution">
    <text evidence="2">The sequence shown here is derived from an EMBL/GenBank/DDBJ whole genome shotgun (WGS) entry which is preliminary data.</text>
</comment>
<gene>
    <name evidence="2" type="ORF">BEI61_02730</name>
</gene>
<sequence>MDNKKLTLLTVSSLEKIFPDEPFQPQAEYTGADMLLNERFSFQAAYCWEGPLTFKAGIQLSGALADDVIIRQVGLAPSELPIFPDGDDFVLRTTPGLYPDPLYSGISDITLLPGQWRSLWITVPAECSLPSGSYDLTITFTEEDGTVLNSCTFVLERLNARLPEQTLIHTEWFHTDCIADWYKVPVFSEKYWELTSGYMEAAACYGVNMILTPLFTPPLDTAPGGERTTVQLIDVYQEENGYTFSFEKLERWLELCERCHIRYLEFSHLFTQWGAGHAPKIMAWEGSPANGKKEGCRQIFGWDTDAASDEYREFLEAFLPRLMDFIRTHKLQDRCYFHVSDEPSKEHIPAYLYAKKLLESQIDGLPIMDALSDYEFYEQGLVGVPVCSNDHIRPFLENHVPGLWTYYCCGQFREVSNRFFCMPSQRNRILGVQLYKYQIHGFLQWGFNFWNSMLSRYPINPYCVTDAACAFPSGDAFLVYPGEDGPIASIRAEVLMEGLQDMRVLQLLEQLTDRETVLALLEEGLEAPITFNSYPHEADWLLSLREKCNRKIARLVSEGQFH</sequence>
<reference evidence="2 3" key="1">
    <citation type="submission" date="2016-07" db="EMBL/GenBank/DDBJ databases">
        <title>Characterization of isolates of Eisenbergiella tayi derived from blood cultures, using whole genome sequencing.</title>
        <authorList>
            <person name="Burdz T."/>
            <person name="Wiebe D."/>
            <person name="Huynh C."/>
            <person name="Bernard K."/>
        </authorList>
    </citation>
    <scope>NUCLEOTIDE SEQUENCE [LARGE SCALE GENOMIC DNA]</scope>
    <source>
        <strain evidence="2 3">NML 110608</strain>
    </source>
</reference>
<dbReference type="AlphaFoldDB" id="A0A1E3ADN2"/>
<dbReference type="EMBL" id="MCGH01000002">
    <property type="protein sequence ID" value="ODM06840.1"/>
    <property type="molecule type" value="Genomic_DNA"/>
</dbReference>
<evidence type="ECO:0000259" key="1">
    <source>
        <dbReference type="Pfam" id="PF13320"/>
    </source>
</evidence>
<dbReference type="InterPro" id="IPR025150">
    <property type="entry name" value="GH123_cat"/>
</dbReference>
<feature type="domain" description="Glycoside hydrolase 123 catalytic" evidence="1">
    <location>
        <begin position="172"/>
        <end position="508"/>
    </location>
</feature>
<name>A0A1E3ADN2_9FIRM</name>
<organism evidence="2 3">
    <name type="scientific">Eisenbergiella tayi</name>
    <dbReference type="NCBI Taxonomy" id="1432052"/>
    <lineage>
        <taxon>Bacteria</taxon>
        <taxon>Bacillati</taxon>
        <taxon>Bacillota</taxon>
        <taxon>Clostridia</taxon>
        <taxon>Lachnospirales</taxon>
        <taxon>Lachnospiraceae</taxon>
        <taxon>Eisenbergiella</taxon>
    </lineage>
</organism>
<dbReference type="Proteomes" id="UP000094067">
    <property type="component" value="Unassembled WGS sequence"/>
</dbReference>
<protein>
    <recommendedName>
        <fullName evidence="1">Glycoside hydrolase 123 catalytic domain-containing protein</fullName>
    </recommendedName>
</protein>
<proteinExistence type="predicted"/>
<evidence type="ECO:0000313" key="2">
    <source>
        <dbReference type="EMBL" id="ODM06840.1"/>
    </source>
</evidence>
<evidence type="ECO:0000313" key="3">
    <source>
        <dbReference type="Proteomes" id="UP000094067"/>
    </source>
</evidence>